<dbReference type="EMBL" id="SRXW01000001">
    <property type="protein sequence ID" value="TGY90490.1"/>
    <property type="molecule type" value="Genomic_DNA"/>
</dbReference>
<name>A0A4S2H4B4_9PROT</name>
<organism evidence="1 2">
    <name type="scientific">Marinicauda algicola</name>
    <dbReference type="NCBI Taxonomy" id="2029849"/>
    <lineage>
        <taxon>Bacteria</taxon>
        <taxon>Pseudomonadati</taxon>
        <taxon>Pseudomonadota</taxon>
        <taxon>Alphaproteobacteria</taxon>
        <taxon>Maricaulales</taxon>
        <taxon>Maricaulaceae</taxon>
        <taxon>Marinicauda</taxon>
    </lineage>
</organism>
<gene>
    <name evidence="1" type="ORF">E5163_05055</name>
</gene>
<proteinExistence type="predicted"/>
<comment type="caution">
    <text evidence="1">The sequence shown here is derived from an EMBL/GenBank/DDBJ whole genome shotgun (WGS) entry which is preliminary data.</text>
</comment>
<evidence type="ECO:0000313" key="2">
    <source>
        <dbReference type="Proteomes" id="UP000308054"/>
    </source>
</evidence>
<sequence length="374" mass="42048">MSVSFDFEVIDKKTNIYVVYAGRQRKYLQDFLINNRVYLDLPLSGVDINIASSRENARRAARGAHAIKRRLNGDKDFEIPPSLADLSGDPIKAPKHLNQLVGSIVKLFANAKVGDLIVTPDAGMYGTVYFGRIDAPFHPDDRLVLNEYDGYSAPYRRVRWLRSDVEKRALPKDIVKYVQKPPAVGKVKVDEITSKFFDFAFYSYIYGDISRIIFDAPNYTGRDFYELDSSITLIQFLLASYSMDSESFVAALMRASSIDQFVSLHRGREGVLRASMEFHSPGWFDVKRRSAAFALFAAIILSSSSDKWIETADRFVSEAALEGGEAHAAASAARDRVEAFSRVLPREFSLELDDLREEAESEVGLRASVHRGPK</sequence>
<protein>
    <submittedName>
        <fullName evidence="1">Uncharacterized protein</fullName>
    </submittedName>
</protein>
<dbReference type="AlphaFoldDB" id="A0A4S2H4B4"/>
<evidence type="ECO:0000313" key="1">
    <source>
        <dbReference type="EMBL" id="TGY90490.1"/>
    </source>
</evidence>
<reference evidence="1 2" key="1">
    <citation type="journal article" date="2017" name="Int. J. Syst. Evol. Microbiol.">
        <title>Marinicauda algicola sp. nov., isolated from a marine red alga Rhodosorus marinus.</title>
        <authorList>
            <person name="Jeong S.E."/>
            <person name="Jeon S.H."/>
            <person name="Chun B.H."/>
            <person name="Kim D.W."/>
            <person name="Jeon C.O."/>
        </authorList>
    </citation>
    <scope>NUCLEOTIDE SEQUENCE [LARGE SCALE GENOMIC DNA]</scope>
    <source>
        <strain evidence="1 2">JCM 31718</strain>
    </source>
</reference>
<dbReference type="OrthoDB" id="7605144at2"/>
<dbReference type="RefSeq" id="WP_135994988.1">
    <property type="nucleotide sequence ID" value="NZ_CP071057.1"/>
</dbReference>
<dbReference type="Proteomes" id="UP000308054">
    <property type="component" value="Unassembled WGS sequence"/>
</dbReference>
<accession>A0A4S2H4B4</accession>
<keyword evidence="2" id="KW-1185">Reference proteome</keyword>